<keyword evidence="11 16" id="KW-0010">Activator</keyword>
<reference evidence="18 19" key="1">
    <citation type="journal article" date="2012" name="J. Virol.">
        <title>Nine complete genome sequences of cutaneous human papillomavirus genotypes isolated from healthy skin of individuals living in rural he nan province, china.</title>
        <authorList>
            <person name="Li J."/>
            <person name="Cai H."/>
            <person name="Xu Z."/>
            <person name="Wang Q."/>
            <person name="Hang D."/>
            <person name="Shen N."/>
            <person name="Liu M."/>
            <person name="Zhang C."/>
            <person name="Abliz A."/>
            <person name="Ke Y."/>
        </authorList>
    </citation>
    <scope>NUCLEOTIDE SEQUENCE [LARGE SCALE GENOMIC DNA]</scope>
    <source>
        <strain evidence="18">KC3</strain>
    </source>
</reference>
<keyword evidence="4 16" id="KW-0945">Host-virus interaction</keyword>
<evidence type="ECO:0000256" key="16">
    <source>
        <dbReference type="HAMAP-Rule" id="MF_04006"/>
    </source>
</evidence>
<evidence type="ECO:0000256" key="3">
    <source>
        <dbReference type="ARBA" id="ARBA00022562"/>
    </source>
</evidence>
<evidence type="ECO:0000256" key="12">
    <source>
        <dbReference type="ARBA" id="ARBA00023163"/>
    </source>
</evidence>
<keyword evidence="19" id="KW-1185">Reference proteome</keyword>
<evidence type="ECO:0000256" key="9">
    <source>
        <dbReference type="ARBA" id="ARBA00023015"/>
    </source>
</evidence>
<dbReference type="GO" id="GO:0006351">
    <property type="term" value="P:DNA-templated transcription"/>
    <property type="evidence" value="ECO:0007669"/>
    <property type="project" value="UniProtKB-UniRule"/>
</dbReference>
<keyword evidence="2 16" id="KW-0244">Early protein</keyword>
<comment type="caution">
    <text evidence="16">Lacks conserved residue(s) required for the propagation of feature annotation.</text>
</comment>
<name>K4MKT4_9PAPI</name>
<protein>
    <recommendedName>
        <fullName evidence="16 17">Protein E6</fullName>
    </recommendedName>
</protein>
<dbReference type="GO" id="GO:0039502">
    <property type="term" value="P:symbiont-mediated suppression of host type I interferon-mediated signaling pathway"/>
    <property type="evidence" value="ECO:0007669"/>
    <property type="project" value="UniProtKB-UniRule"/>
</dbReference>
<dbReference type="KEGG" id="vg:26101561"/>
<evidence type="ECO:0000256" key="6">
    <source>
        <dbReference type="ARBA" id="ARBA00022723"/>
    </source>
</evidence>
<dbReference type="HAMAP" id="MF_04006">
    <property type="entry name" value="HPV_E6"/>
    <property type="match status" value="1"/>
</dbReference>
<evidence type="ECO:0000256" key="10">
    <source>
        <dbReference type="ARBA" id="ARBA00023125"/>
    </source>
</evidence>
<keyword evidence="7 16" id="KW-0863">Zinc-finger</keyword>
<dbReference type="EMBL" id="JX413107">
    <property type="protein sequence ID" value="AFV27110.1"/>
    <property type="molecule type" value="Genomic_DNA"/>
</dbReference>
<evidence type="ECO:0000256" key="13">
    <source>
        <dbReference type="ARBA" id="ARBA00023200"/>
    </source>
</evidence>
<dbReference type="InterPro" id="IPR038575">
    <property type="entry name" value="E6_sf"/>
</dbReference>
<evidence type="ECO:0000256" key="17">
    <source>
        <dbReference type="RuleBase" id="RU363123"/>
    </source>
</evidence>
<dbReference type="OrthoDB" id="27353at10239"/>
<keyword evidence="5 16" id="KW-1090">Inhibition of host innate immune response by virus</keyword>
<dbReference type="GO" id="GO:0030430">
    <property type="term" value="C:host cell cytoplasm"/>
    <property type="evidence" value="ECO:0007669"/>
    <property type="project" value="UniProtKB-SubCell"/>
</dbReference>
<evidence type="ECO:0000313" key="18">
    <source>
        <dbReference type="EMBL" id="AFV27110.1"/>
    </source>
</evidence>
<keyword evidence="6 16" id="KW-0479">Metal-binding</keyword>
<comment type="function">
    <text evidence="16">Plays a major role in the induction and maintenance of cellular transformation. E6 associates with host UBE3A/E6-AP ubiquitin-protein ligase and modulates its activity. Protects host keratinocytes from apoptosis by mediating the degradation of host BAK1. May also inhibit host immune response.</text>
</comment>
<keyword evidence="15 16" id="KW-1119">Modulation of host cell apoptosis by virus</keyword>
<dbReference type="Pfam" id="PF00518">
    <property type="entry name" value="E6"/>
    <property type="match status" value="1"/>
</dbReference>
<evidence type="ECO:0000256" key="5">
    <source>
        <dbReference type="ARBA" id="ARBA00022632"/>
    </source>
</evidence>
<evidence type="ECO:0000256" key="2">
    <source>
        <dbReference type="ARBA" id="ARBA00022518"/>
    </source>
</evidence>
<comment type="subcellular location">
    <subcellularLocation>
        <location evidence="16 17">Host cytoplasm</location>
    </subcellularLocation>
    <subcellularLocation>
        <location evidence="16 17">Host nucleus</location>
    </subcellularLocation>
</comment>
<evidence type="ECO:0000256" key="8">
    <source>
        <dbReference type="ARBA" id="ARBA00022833"/>
    </source>
</evidence>
<keyword evidence="13 16" id="KW-1035">Host cytoplasm</keyword>
<dbReference type="SUPFAM" id="SSF161229">
    <property type="entry name" value="E6 C-terminal domain-like"/>
    <property type="match status" value="2"/>
</dbReference>
<keyword evidence="8 16" id="KW-0862">Zinc</keyword>
<dbReference type="GO" id="GO:0003677">
    <property type="term" value="F:DNA binding"/>
    <property type="evidence" value="ECO:0007669"/>
    <property type="project" value="UniProtKB-UniRule"/>
</dbReference>
<keyword evidence="9 16" id="KW-0805">Transcription regulation</keyword>
<evidence type="ECO:0000256" key="14">
    <source>
        <dbReference type="ARBA" id="ARBA00023280"/>
    </source>
</evidence>
<organism evidence="18 19">
    <name type="scientific">human papillomavirus 163</name>
    <dbReference type="NCBI Taxonomy" id="1315262"/>
    <lineage>
        <taxon>Viruses</taxon>
        <taxon>Monodnaviria</taxon>
        <taxon>Shotokuvirae</taxon>
        <taxon>Cossaviricota</taxon>
        <taxon>Papovaviricetes</taxon>
        <taxon>Zurhausenvirales</taxon>
        <taxon>Papillomaviridae</taxon>
        <taxon>Firstpapillomavirinae</taxon>
        <taxon>Gammapapillomavirus</taxon>
        <taxon>Gammapapillomavirus 20</taxon>
    </lineage>
</organism>
<keyword evidence="10 16" id="KW-0238">DNA-binding</keyword>
<gene>
    <name evidence="16 18" type="primary">E6</name>
</gene>
<dbReference type="GeneID" id="26101561"/>
<dbReference type="GO" id="GO:0052170">
    <property type="term" value="P:symbiont-mediated suppression of host innate immune response"/>
    <property type="evidence" value="ECO:0007669"/>
    <property type="project" value="UniProtKB-KW"/>
</dbReference>
<dbReference type="GO" id="GO:0008270">
    <property type="term" value="F:zinc ion binding"/>
    <property type="evidence" value="ECO:0007669"/>
    <property type="project" value="UniProtKB-KW"/>
</dbReference>
<sequence>MIPMETAMPTDLKEYCKVFDLCFFDLKISCVFCKHLVGLQDLASFYVKCLSLIWKGSECYAACTQCLKLSALFECQNYFQCSVNAIFLTDLVGEPISQIVVRCLQCLKLLDCAEKIDCIVQQQLCHLVRGRWRAYCRHCTEK</sequence>
<dbReference type="RefSeq" id="YP_009175014.1">
    <property type="nucleotide sequence ID" value="NC_028125.1"/>
</dbReference>
<dbReference type="Proteomes" id="UP000170379">
    <property type="component" value="Segment"/>
</dbReference>
<feature type="zinc finger region" evidence="16">
    <location>
        <begin position="103"/>
        <end position="139"/>
    </location>
</feature>
<feature type="zinc finger region" evidence="16">
    <location>
        <begin position="30"/>
        <end position="66"/>
    </location>
</feature>
<dbReference type="Gene3D" id="3.30.240.40">
    <property type="entry name" value="E6 early regulatory protein"/>
    <property type="match status" value="2"/>
</dbReference>
<evidence type="ECO:0000256" key="1">
    <source>
        <dbReference type="ARBA" id="ARBA00006346"/>
    </source>
</evidence>
<evidence type="ECO:0000256" key="11">
    <source>
        <dbReference type="ARBA" id="ARBA00023159"/>
    </source>
</evidence>
<keyword evidence="12 16" id="KW-0804">Transcription</keyword>
<dbReference type="GO" id="GO:0042025">
    <property type="term" value="C:host cell nucleus"/>
    <property type="evidence" value="ECO:0007669"/>
    <property type="project" value="UniProtKB-SubCell"/>
</dbReference>
<evidence type="ECO:0000313" key="19">
    <source>
        <dbReference type="Proteomes" id="UP000170379"/>
    </source>
</evidence>
<accession>K4MKT4</accession>
<comment type="subunit">
    <text evidence="16">Forms homodimers. Interacts with ubiquitin-protein ligase UBE3A/E6-AP; this interaction stimulates UBE3A ubiquitin activity. Interacts with host BAK1.</text>
</comment>
<dbReference type="GO" id="GO:0039648">
    <property type="term" value="P:symbiont-mediated perturbation of host ubiquitin-like protein modification"/>
    <property type="evidence" value="ECO:0007669"/>
    <property type="project" value="UniProtKB-UniRule"/>
</dbReference>
<evidence type="ECO:0000256" key="7">
    <source>
        <dbReference type="ARBA" id="ARBA00022771"/>
    </source>
</evidence>
<dbReference type="InterPro" id="IPR001334">
    <property type="entry name" value="E6"/>
</dbReference>
<dbReference type="GO" id="GO:0006355">
    <property type="term" value="P:regulation of DNA-templated transcription"/>
    <property type="evidence" value="ECO:0007669"/>
    <property type="project" value="UniProtKB-UniRule"/>
</dbReference>
<evidence type="ECO:0000256" key="15">
    <source>
        <dbReference type="ARBA" id="ARBA00023323"/>
    </source>
</evidence>
<comment type="similarity">
    <text evidence="1 16 17">Belongs to the papillomaviridae E6 protein family.</text>
</comment>
<evidence type="ECO:0000256" key="4">
    <source>
        <dbReference type="ARBA" id="ARBA00022581"/>
    </source>
</evidence>
<keyword evidence="14 16" id="KW-0899">Viral immunoevasion</keyword>
<keyword evidence="3 16" id="KW-1048">Host nucleus</keyword>
<dbReference type="GO" id="GO:0052150">
    <property type="term" value="P:symbiont-mediated perturbation of host apoptosis"/>
    <property type="evidence" value="ECO:0007669"/>
    <property type="project" value="UniProtKB-KW"/>
</dbReference>
<proteinExistence type="inferred from homology"/>